<reference evidence="1 2" key="1">
    <citation type="journal article" date="2024" name="G3 (Bethesda)">
        <title>Genome assembly of Hibiscus sabdariffa L. provides insights into metabolisms of medicinal natural products.</title>
        <authorList>
            <person name="Kim T."/>
        </authorList>
    </citation>
    <scope>NUCLEOTIDE SEQUENCE [LARGE SCALE GENOMIC DNA]</scope>
    <source>
        <strain evidence="1">TK-2024</strain>
        <tissue evidence="1">Old leaves</tissue>
    </source>
</reference>
<proteinExistence type="predicted"/>
<protein>
    <submittedName>
        <fullName evidence="1">Uncharacterized protein</fullName>
    </submittedName>
</protein>
<accession>A0ABR2AE89</accession>
<dbReference type="Proteomes" id="UP001396334">
    <property type="component" value="Unassembled WGS sequence"/>
</dbReference>
<evidence type="ECO:0000313" key="1">
    <source>
        <dbReference type="EMBL" id="KAK8491475.1"/>
    </source>
</evidence>
<dbReference type="PANTHER" id="PTHR31431">
    <property type="entry name" value="NUCLEOPORIN NUP188 HOMOLOG"/>
    <property type="match status" value="1"/>
</dbReference>
<comment type="caution">
    <text evidence="1">The sequence shown here is derived from an EMBL/GenBank/DDBJ whole genome shotgun (WGS) entry which is preliminary data.</text>
</comment>
<gene>
    <name evidence="1" type="ORF">V6N11_059400</name>
</gene>
<keyword evidence="2" id="KW-1185">Reference proteome</keyword>
<dbReference type="EMBL" id="JBBPBN010000259">
    <property type="protein sequence ID" value="KAK8491475.1"/>
    <property type="molecule type" value="Genomic_DNA"/>
</dbReference>
<sequence>MIPSIHNTLFRIMCTTSEALERLHLNRLIELVEIEGLQLAISSALDISYVMLTKFSKDMSSNIPAFHQVILSSTTKPIPVIAAVISLISFFRNPTIQVAAC</sequence>
<name>A0ABR2AE89_9ROSI</name>
<dbReference type="InterPro" id="IPR044840">
    <property type="entry name" value="Nup188"/>
</dbReference>
<evidence type="ECO:0000313" key="2">
    <source>
        <dbReference type="Proteomes" id="UP001396334"/>
    </source>
</evidence>
<dbReference type="PANTHER" id="PTHR31431:SF1">
    <property type="entry name" value="NUCLEOPORIN NUP188"/>
    <property type="match status" value="1"/>
</dbReference>
<organism evidence="1 2">
    <name type="scientific">Hibiscus sabdariffa</name>
    <name type="common">roselle</name>
    <dbReference type="NCBI Taxonomy" id="183260"/>
    <lineage>
        <taxon>Eukaryota</taxon>
        <taxon>Viridiplantae</taxon>
        <taxon>Streptophyta</taxon>
        <taxon>Embryophyta</taxon>
        <taxon>Tracheophyta</taxon>
        <taxon>Spermatophyta</taxon>
        <taxon>Magnoliopsida</taxon>
        <taxon>eudicotyledons</taxon>
        <taxon>Gunneridae</taxon>
        <taxon>Pentapetalae</taxon>
        <taxon>rosids</taxon>
        <taxon>malvids</taxon>
        <taxon>Malvales</taxon>
        <taxon>Malvaceae</taxon>
        <taxon>Malvoideae</taxon>
        <taxon>Hibiscus</taxon>
    </lineage>
</organism>